<proteinExistence type="inferred from homology"/>
<evidence type="ECO:0000256" key="2">
    <source>
        <dbReference type="ARBA" id="ARBA00007663"/>
    </source>
</evidence>
<evidence type="ECO:0000256" key="8">
    <source>
        <dbReference type="ARBA" id="ARBA00022695"/>
    </source>
</evidence>
<dbReference type="GO" id="GO:0003725">
    <property type="term" value="F:double-stranded RNA binding"/>
    <property type="evidence" value="ECO:0007669"/>
    <property type="project" value="InterPro"/>
</dbReference>
<evidence type="ECO:0000259" key="13">
    <source>
        <dbReference type="PROSITE" id="PS51163"/>
    </source>
</evidence>
<dbReference type="EC" id="2.7.7.87" evidence="3"/>
<dbReference type="Gene3D" id="3.90.870.10">
    <property type="entry name" value="DHBP synthase"/>
    <property type="match status" value="1"/>
</dbReference>
<dbReference type="SUPFAM" id="SSF55821">
    <property type="entry name" value="YrdC/RibB"/>
    <property type="match status" value="1"/>
</dbReference>
<protein>
    <recommendedName>
        <fullName evidence="4">Threonylcarbamoyl-AMP synthase</fullName>
        <ecNumber evidence="3">2.7.7.87</ecNumber>
    </recommendedName>
    <alternativeName>
        <fullName evidence="11">L-threonylcarbamoyladenylate synthase</fullName>
    </alternativeName>
</protein>
<evidence type="ECO:0000256" key="12">
    <source>
        <dbReference type="ARBA" id="ARBA00048366"/>
    </source>
</evidence>
<dbReference type="InterPro" id="IPR038385">
    <property type="entry name" value="Sua5/YwlC_C"/>
</dbReference>
<dbReference type="InterPro" id="IPR006070">
    <property type="entry name" value="Sua5-like_dom"/>
</dbReference>
<evidence type="ECO:0000256" key="5">
    <source>
        <dbReference type="ARBA" id="ARBA00022490"/>
    </source>
</evidence>
<dbReference type="SMART" id="SM00849">
    <property type="entry name" value="Lactamase_B"/>
    <property type="match status" value="1"/>
</dbReference>
<sequence length="852" mass="92808">MPPVNPSVNSGKLARKSDKPLDVHYKCSSEKGLSSISTLIVGAEACMLIDPPFLIPDAEDVITFIREKTSLPLAAVFSTHHHPDHYFSANPILEAWPEASFYAAPYVCDGIDREYDDKIKFWPSIYGDLVPKNPRKPTRYPYSFAVLPGNANSPIILLGPVIGDTVDHCMFYLPREKVIITGDCMYGRTTHVWAAEIETPAFLEAWRNILDLIDGLDVQRIIPGHLESAAGLELDANADLEHNRKYLDLFATKITYAEKKPKPEEIQETFKTAFAQCSTSNDGFFLGFLGECHGEGGKGWPENEHHKIRERTIADMESPADPFDRSRRRMTGPFAQSRTLCRKFRKFRELPPMVTDIPHVGEFPAFIRDAPPRAQLLPTSPESTLTSSLRTASKLLHDGHPVAFPTETVYGLGGSALSSASVKRIFWAKGRPADNPLIVHVSSREMLADLLPSQGEGDKRRPVIPPMYEALMDRFWPGPLSLIFPIATGRKGTATRLARDTPVHQPRLTIADEVTAALPSVCVRMPSHPLALALIRQANLPLAAPSANLSTRPSPTTAAHVMSDLGEGRGVGAVLDGGECEVGVESTVVDWVPPERDAADGEGSLRVLRAGGVTAEEIEACLRDAGYGTAENAATGRIQVYARDFLSEELEQKPTTPGMKYLHYSPANTSVVLVRPSPSTSEEPIVTLQELIQLCAVTHGPAPEHPALNCDAPLTAPTPRVALMLTDSTLAALQVEPIQCISPACSRARVPPPKINLIPSSGELWDNHTTKLDDIDILSYSLGSRGRPAEAAHRLFAGLRFLDSYKVGPKKTDGVHVIFVEAIPEEGVGLAVMERAKKAAGGAKAMPFALEV</sequence>
<name>A0A511KGF5_RHOTO</name>
<comment type="subcellular location">
    <subcellularLocation>
        <location evidence="1">Cytoplasm</location>
    </subcellularLocation>
</comment>
<evidence type="ECO:0000256" key="11">
    <source>
        <dbReference type="ARBA" id="ARBA00029774"/>
    </source>
</evidence>
<dbReference type="InterPro" id="IPR036866">
    <property type="entry name" value="RibonucZ/Hydroxyglut_hydro"/>
</dbReference>
<dbReference type="InterPro" id="IPR005145">
    <property type="entry name" value="Sua5_C"/>
</dbReference>
<evidence type="ECO:0000256" key="7">
    <source>
        <dbReference type="ARBA" id="ARBA00022694"/>
    </source>
</evidence>
<dbReference type="InterPro" id="IPR017945">
    <property type="entry name" value="DHBP_synth_RibB-like_a/b_dom"/>
</dbReference>
<organism evidence="14 15">
    <name type="scientific">Rhodotorula toruloides</name>
    <name type="common">Yeast</name>
    <name type="synonym">Rhodosporidium toruloides</name>
    <dbReference type="NCBI Taxonomy" id="5286"/>
    <lineage>
        <taxon>Eukaryota</taxon>
        <taxon>Fungi</taxon>
        <taxon>Dikarya</taxon>
        <taxon>Basidiomycota</taxon>
        <taxon>Pucciniomycotina</taxon>
        <taxon>Microbotryomycetes</taxon>
        <taxon>Sporidiobolales</taxon>
        <taxon>Sporidiobolaceae</taxon>
        <taxon>Rhodotorula</taxon>
    </lineage>
</organism>
<keyword evidence="8" id="KW-0548">Nucleotidyltransferase</keyword>
<dbReference type="PANTHER" id="PTHR17490">
    <property type="entry name" value="SUA5"/>
    <property type="match status" value="1"/>
</dbReference>
<dbReference type="GO" id="GO:0005524">
    <property type="term" value="F:ATP binding"/>
    <property type="evidence" value="ECO:0007669"/>
    <property type="project" value="UniProtKB-KW"/>
</dbReference>
<evidence type="ECO:0000256" key="4">
    <source>
        <dbReference type="ARBA" id="ARBA00015492"/>
    </source>
</evidence>
<feature type="domain" description="YrdC-like" evidence="13">
    <location>
        <begin position="386"/>
        <end position="613"/>
    </location>
</feature>
<dbReference type="Gene3D" id="3.40.50.11030">
    <property type="entry name" value="Threonylcarbamoyl-AMP synthase, C-terminal domain"/>
    <property type="match status" value="1"/>
</dbReference>
<reference evidence="14 15" key="1">
    <citation type="submission" date="2019-07" db="EMBL/GenBank/DDBJ databases">
        <title>Rhodotorula toruloides NBRC10032 genome sequencing.</title>
        <authorList>
            <person name="Shida Y."/>
            <person name="Takaku H."/>
            <person name="Ogasawara W."/>
            <person name="Mori K."/>
        </authorList>
    </citation>
    <scope>NUCLEOTIDE SEQUENCE [LARGE SCALE GENOMIC DNA]</scope>
    <source>
        <strain evidence="14 15">NBRC10032</strain>
    </source>
</reference>
<dbReference type="GO" id="GO:0005737">
    <property type="term" value="C:cytoplasm"/>
    <property type="evidence" value="ECO:0007669"/>
    <property type="project" value="UniProtKB-SubCell"/>
</dbReference>
<evidence type="ECO:0000256" key="1">
    <source>
        <dbReference type="ARBA" id="ARBA00004496"/>
    </source>
</evidence>
<gene>
    <name evidence="14" type="ORF">Rt10032_c07g3012</name>
</gene>
<keyword evidence="9" id="KW-0547">Nucleotide-binding</keyword>
<evidence type="ECO:0000256" key="9">
    <source>
        <dbReference type="ARBA" id="ARBA00022741"/>
    </source>
</evidence>
<comment type="similarity">
    <text evidence="2">Belongs to the SUA5 family.</text>
</comment>
<keyword evidence="10" id="KW-0067">ATP-binding</keyword>
<dbReference type="GO" id="GO:0008033">
    <property type="term" value="P:tRNA processing"/>
    <property type="evidence" value="ECO:0007669"/>
    <property type="project" value="UniProtKB-KW"/>
</dbReference>
<evidence type="ECO:0000256" key="10">
    <source>
        <dbReference type="ARBA" id="ARBA00022840"/>
    </source>
</evidence>
<dbReference type="EMBL" id="BJWK01000007">
    <property type="protein sequence ID" value="GEM08995.1"/>
    <property type="molecule type" value="Genomic_DNA"/>
</dbReference>
<keyword evidence="5" id="KW-0963">Cytoplasm</keyword>
<evidence type="ECO:0000256" key="3">
    <source>
        <dbReference type="ARBA" id="ARBA00012584"/>
    </source>
</evidence>
<dbReference type="SUPFAM" id="SSF56281">
    <property type="entry name" value="Metallo-hydrolase/oxidoreductase"/>
    <property type="match status" value="1"/>
</dbReference>
<keyword evidence="6" id="KW-0808">Transferase</keyword>
<dbReference type="Gene3D" id="3.60.15.10">
    <property type="entry name" value="Ribonuclease Z/Hydroxyacylglutathione hydrolase-like"/>
    <property type="match status" value="1"/>
</dbReference>
<dbReference type="CDD" id="cd07739">
    <property type="entry name" value="metallo-hydrolase-like_MBL-fold"/>
    <property type="match status" value="1"/>
</dbReference>
<comment type="caution">
    <text evidence="14">The sequence shown here is derived from an EMBL/GenBank/DDBJ whole genome shotgun (WGS) entry which is preliminary data.</text>
</comment>
<dbReference type="OrthoDB" id="536211at2759"/>
<dbReference type="GO" id="GO:0000049">
    <property type="term" value="F:tRNA binding"/>
    <property type="evidence" value="ECO:0007669"/>
    <property type="project" value="TreeGrafter"/>
</dbReference>
<dbReference type="PROSITE" id="PS51163">
    <property type="entry name" value="YRDC"/>
    <property type="match status" value="1"/>
</dbReference>
<comment type="catalytic activity">
    <reaction evidence="12">
        <text>L-threonine + hydrogencarbonate + ATP = L-threonylcarbamoyladenylate + diphosphate + H2O</text>
        <dbReference type="Rhea" id="RHEA:36407"/>
        <dbReference type="ChEBI" id="CHEBI:15377"/>
        <dbReference type="ChEBI" id="CHEBI:17544"/>
        <dbReference type="ChEBI" id="CHEBI:30616"/>
        <dbReference type="ChEBI" id="CHEBI:33019"/>
        <dbReference type="ChEBI" id="CHEBI:57926"/>
        <dbReference type="ChEBI" id="CHEBI:73682"/>
        <dbReference type="EC" id="2.7.7.87"/>
    </reaction>
</comment>
<dbReference type="GO" id="GO:0061710">
    <property type="term" value="F:L-threonylcarbamoyladenylate synthase"/>
    <property type="evidence" value="ECO:0007669"/>
    <property type="project" value="UniProtKB-EC"/>
</dbReference>
<dbReference type="InterPro" id="IPR001279">
    <property type="entry name" value="Metallo-B-lactamas"/>
</dbReference>
<dbReference type="GO" id="GO:0006450">
    <property type="term" value="P:regulation of translational fidelity"/>
    <property type="evidence" value="ECO:0007669"/>
    <property type="project" value="TreeGrafter"/>
</dbReference>
<dbReference type="Pfam" id="PF01300">
    <property type="entry name" value="Sua5_yciO_yrdC"/>
    <property type="match status" value="1"/>
</dbReference>
<evidence type="ECO:0000313" key="14">
    <source>
        <dbReference type="EMBL" id="GEM08995.1"/>
    </source>
</evidence>
<dbReference type="Pfam" id="PF00753">
    <property type="entry name" value="Lactamase_B"/>
    <property type="match status" value="1"/>
</dbReference>
<evidence type="ECO:0000256" key="6">
    <source>
        <dbReference type="ARBA" id="ARBA00022679"/>
    </source>
</evidence>
<dbReference type="PANTHER" id="PTHR17490:SF16">
    <property type="entry name" value="THREONYLCARBAMOYL-AMP SYNTHASE"/>
    <property type="match status" value="1"/>
</dbReference>
<keyword evidence="7" id="KW-0819">tRNA processing</keyword>
<dbReference type="AlphaFoldDB" id="A0A511KGF5"/>
<accession>A0A511KGF5</accession>
<evidence type="ECO:0000313" key="15">
    <source>
        <dbReference type="Proteomes" id="UP000321518"/>
    </source>
</evidence>
<dbReference type="Proteomes" id="UP000321518">
    <property type="component" value="Unassembled WGS sequence"/>
</dbReference>
<dbReference type="Pfam" id="PF03481">
    <property type="entry name" value="Sua5_C"/>
    <property type="match status" value="1"/>
</dbReference>
<dbReference type="InterPro" id="IPR050156">
    <property type="entry name" value="TC-AMP_synthase_SUA5"/>
</dbReference>